<dbReference type="SUPFAM" id="SSF48371">
    <property type="entry name" value="ARM repeat"/>
    <property type="match status" value="1"/>
</dbReference>
<keyword evidence="3 10" id="KW-0963">Cytoplasm</keyword>
<dbReference type="PIRSF" id="PIRSF005727">
    <property type="entry name" value="Coatomer_beta_subunit"/>
    <property type="match status" value="1"/>
</dbReference>
<dbReference type="Pfam" id="PF07718">
    <property type="entry name" value="Coatamer_beta_C"/>
    <property type="match status" value="1"/>
</dbReference>
<evidence type="ECO:0000256" key="9">
    <source>
        <dbReference type="ARBA" id="ARBA00023329"/>
    </source>
</evidence>
<dbReference type="PANTHER" id="PTHR10635:SF0">
    <property type="entry name" value="COATOMER SUBUNIT BETA"/>
    <property type="match status" value="1"/>
</dbReference>
<accession>A0A086K2X0</accession>
<comment type="function">
    <text evidence="10">The coatomer is a cytosolic protein complex that binds to dilysine motifs and reversibly associates with Golgi non-clathrin-coated vesicles, which further mediate biosynthetic protein transport from the ER, via the Golgi up to the trans Golgi network. Coatomer complex is required for budding from Golgi membranes, and is essential for the retrograde Golgi-to-ER transport of dilysine-tagged proteins.</text>
</comment>
<dbReference type="GO" id="GO:0006888">
    <property type="term" value="P:endoplasmic reticulum to Golgi vesicle-mediated transport"/>
    <property type="evidence" value="ECO:0007669"/>
    <property type="project" value="TreeGrafter"/>
</dbReference>
<evidence type="ECO:0000313" key="14">
    <source>
        <dbReference type="EMBL" id="KFG38738.1"/>
    </source>
</evidence>
<name>A0A086K2X0_TOXGO</name>
<dbReference type="EMBL" id="AHZU02000902">
    <property type="protein sequence ID" value="KFG38738.1"/>
    <property type="molecule type" value="Genomic_DNA"/>
</dbReference>
<dbReference type="InterPro" id="IPR016460">
    <property type="entry name" value="COPB1"/>
</dbReference>
<evidence type="ECO:0000259" key="12">
    <source>
        <dbReference type="Pfam" id="PF07718"/>
    </source>
</evidence>
<evidence type="ECO:0000256" key="3">
    <source>
        <dbReference type="ARBA" id="ARBA00022490"/>
    </source>
</evidence>
<dbReference type="Proteomes" id="UP000028837">
    <property type="component" value="Unassembled WGS sequence"/>
</dbReference>
<dbReference type="VEuPathDB" id="ToxoDB:TGDOM2_266990"/>
<dbReference type="GO" id="GO:0006891">
    <property type="term" value="P:intra-Golgi vesicle-mediated transport"/>
    <property type="evidence" value="ECO:0007669"/>
    <property type="project" value="TreeGrafter"/>
</dbReference>
<reference evidence="14 15" key="1">
    <citation type="submission" date="2014-02" db="EMBL/GenBank/DDBJ databases">
        <authorList>
            <person name="Sibley D."/>
            <person name="Venepally P."/>
            <person name="Karamycheva S."/>
            <person name="Hadjithomas M."/>
            <person name="Khan A."/>
            <person name="Brunk B."/>
            <person name="Roos D."/>
            <person name="Caler E."/>
            <person name="Lorenzi H."/>
        </authorList>
    </citation>
    <scope>NUCLEOTIDE SEQUENCE [LARGE SCALE GENOMIC DNA]</scope>
    <source>
        <strain evidence="14 15">GAB2-2007-GAL-DOM2</strain>
    </source>
</reference>
<evidence type="ECO:0000256" key="7">
    <source>
        <dbReference type="ARBA" id="ARBA00023034"/>
    </source>
</evidence>
<evidence type="ECO:0000259" key="11">
    <source>
        <dbReference type="Pfam" id="PF01602"/>
    </source>
</evidence>
<keyword evidence="9 10" id="KW-0968">Cytoplasmic vesicle</keyword>
<evidence type="ECO:0000259" key="13">
    <source>
        <dbReference type="Pfam" id="PF14806"/>
    </source>
</evidence>
<keyword evidence="2 10" id="KW-0813">Transport</keyword>
<keyword evidence="6 10" id="KW-0653">Protein transport</keyword>
<keyword evidence="4" id="KW-0677">Repeat</keyword>
<evidence type="ECO:0000256" key="5">
    <source>
        <dbReference type="ARBA" id="ARBA00022892"/>
    </source>
</evidence>
<dbReference type="InterPro" id="IPR029446">
    <property type="entry name" value="COPB1_appendage_platform_dom"/>
</dbReference>
<dbReference type="GO" id="GO:0006886">
    <property type="term" value="P:intracellular protein transport"/>
    <property type="evidence" value="ECO:0007669"/>
    <property type="project" value="InterPro"/>
</dbReference>
<evidence type="ECO:0000256" key="2">
    <source>
        <dbReference type="ARBA" id="ARBA00022448"/>
    </source>
</evidence>
<feature type="domain" description="Coatomer beta subunit C-terminal" evidence="12">
    <location>
        <begin position="813"/>
        <end position="915"/>
    </location>
</feature>
<comment type="subcellular location">
    <subcellularLocation>
        <location evidence="10">Cytoplasm</location>
    </subcellularLocation>
    <subcellularLocation>
        <location evidence="1 10">Golgi apparatus membrane</location>
        <topology evidence="1 10">Peripheral membrane protein</topology>
        <orientation evidence="1 10">Cytoplasmic side</orientation>
    </subcellularLocation>
    <subcellularLocation>
        <location evidence="10">Cytoplasmic vesicle</location>
        <location evidence="10">COPI-coated vesicle membrane</location>
        <topology evidence="10">Peripheral membrane protein</topology>
        <orientation evidence="10">Cytoplasmic side</orientation>
    </subcellularLocation>
</comment>
<dbReference type="InterPro" id="IPR002553">
    <property type="entry name" value="Clathrin/coatomer_adapt-like_N"/>
</dbReference>
<feature type="domain" description="Coatomer beta subunit appendage platform" evidence="13">
    <location>
        <begin position="1036"/>
        <end position="1094"/>
    </location>
</feature>
<comment type="subunit">
    <text evidence="10">Oligomeric complex that consists of at least the alpha, beta, beta', gamma, delta, epsilon and zeta subunits.</text>
</comment>
<dbReference type="Pfam" id="PF01602">
    <property type="entry name" value="Adaptin_N"/>
    <property type="match status" value="1"/>
</dbReference>
<feature type="domain" description="Coatomer beta subunit appendage platform" evidence="13">
    <location>
        <begin position="922"/>
        <end position="988"/>
    </location>
</feature>
<dbReference type="AlphaFoldDB" id="A0A086K2X0"/>
<feature type="domain" description="Clathrin/coatomer adaptor adaptin-like N-terminal" evidence="11">
    <location>
        <begin position="21"/>
        <end position="479"/>
    </location>
</feature>
<keyword evidence="5 10" id="KW-0931">ER-Golgi transport</keyword>
<dbReference type="Pfam" id="PF14806">
    <property type="entry name" value="Coatomer_b_Cpla"/>
    <property type="match status" value="2"/>
</dbReference>
<comment type="caution">
    <text evidence="14">The sequence shown here is derived from an EMBL/GenBank/DDBJ whole genome shotgun (WGS) entry which is preliminary data.</text>
</comment>
<dbReference type="InterPro" id="IPR011989">
    <property type="entry name" value="ARM-like"/>
</dbReference>
<gene>
    <name evidence="14" type="ORF">TGDOM2_266990</name>
</gene>
<evidence type="ECO:0000256" key="4">
    <source>
        <dbReference type="ARBA" id="ARBA00022737"/>
    </source>
</evidence>
<evidence type="ECO:0000313" key="15">
    <source>
        <dbReference type="Proteomes" id="UP000028837"/>
    </source>
</evidence>
<sequence>MELERNCMLYIYSSRGDAPSTAELQKKIESPNEATKAEGMQDLIIGMTQGEAYTRLLMTVIRYAMPSKDKRVKKLTQLYLEIVGKCRPDGSLKEEMILVCNALRNDLMSPNEYVRGSTLRLLSKIRQFKVLEPLVEAILQNLTHRHSYVRRNAVMCVYSIVKNFGLDAIPAAIDQIEQMLLSEGDLTTKRNAFLVLVHCASKRAIQFILQQRSEDGTGGLGFLLSSGDLFQLALLELLRKVCRQKQQQKAGLLRLIVSILPNTLPSVAYEGACSLLALSRAPVSLKAAAGAFASLLCGNSDNNVKLIVLDRLQECVQRASRRTMEEFVIDLLRGLQTPSLEVRRKILDLVLQIVGKNSVEQLLNVLKRELLRTAEPEQLTVPRTMEYRRLLIKAVHSCCTRFPEAAASVVNVLIDFLGDPDVTTATEVAVVVRELVATCVHLRSRIISRVVDAFPDLAHARVLRVSLWMLGEFCEDSELLDSFLTAVYAACSPLPFTSGDSGGAEGEQRSGCQPKLKMTTRTVVLEDGTYGTEDVYESVNEKGDSSAKAGKTALRKFILGGDFLLASTVAVTCAKLILKTSDEVHAQLVEEFERHREAVQEKAGRRTLTGDAQARETLLERQELEGKVAPVKLRASTEQKTRVLYLVACLLKFLRLSSSGAGAHSDAAIRVCQSLRALCGLMTGLEKEKAFVRHWVHHGRFALERVLALGPVSDDPFTWNLKDAEDEKMVSAPDDLAFFRQLRPDRQSLMVASEGVAAVGEDSLEEDEIYYSACAGLARGAELEEVDETEADLQLTVGGAGGTSPSLFGGNAKDDAALFQQRLAKVQPITGQADPLYVEAFLQVNQFDLLVEMLVVNRTQDSLQNVTVELSTHGDLKLVERPAPVSLAPGQQAVLHAPIKVRSTEAGIILGYVTFSRRGSSDKECLVLNELHIDVLDYIERRWTCELAFRSMWAEFEWENKIHVNTSFTDVSEFLEHLMKMTNLTVVGFRPPASVMRRLKFSAACAGLDEAERAAGDGEEDEDRYLQSVRKIPTLRKLSESSSFFAVNLYSRSIFGEDALVNVSIEKLPGGKLAGSIRIRSRTQGIALSLGDRITVVQRGLTK</sequence>
<keyword evidence="8 10" id="KW-0472">Membrane</keyword>
<dbReference type="SMR" id="A0A086K2X0"/>
<dbReference type="PANTHER" id="PTHR10635">
    <property type="entry name" value="COATOMER SUBUNIT BETA"/>
    <property type="match status" value="1"/>
</dbReference>
<keyword evidence="7 10" id="KW-0333">Golgi apparatus</keyword>
<proteinExistence type="predicted"/>
<evidence type="ECO:0000256" key="1">
    <source>
        <dbReference type="ARBA" id="ARBA00004255"/>
    </source>
</evidence>
<dbReference type="InterPro" id="IPR011710">
    <property type="entry name" value="Coatomer_bsu_C"/>
</dbReference>
<evidence type="ECO:0000256" key="8">
    <source>
        <dbReference type="ARBA" id="ARBA00023136"/>
    </source>
</evidence>
<evidence type="ECO:0000256" key="10">
    <source>
        <dbReference type="PIRNR" id="PIRNR005727"/>
    </source>
</evidence>
<dbReference type="InterPro" id="IPR016024">
    <property type="entry name" value="ARM-type_fold"/>
</dbReference>
<protein>
    <recommendedName>
        <fullName evidence="10">Coatomer subunit beta</fullName>
    </recommendedName>
    <alternativeName>
        <fullName evidence="10">Beta-coat protein</fullName>
    </alternativeName>
</protein>
<dbReference type="GO" id="GO:0030126">
    <property type="term" value="C:COPI vesicle coat"/>
    <property type="evidence" value="ECO:0007669"/>
    <property type="project" value="InterPro"/>
</dbReference>
<evidence type="ECO:0000256" key="6">
    <source>
        <dbReference type="ARBA" id="ARBA00022927"/>
    </source>
</evidence>
<dbReference type="Gene3D" id="1.25.10.10">
    <property type="entry name" value="Leucine-rich Repeat Variant"/>
    <property type="match status" value="1"/>
</dbReference>
<dbReference type="GO" id="GO:0005198">
    <property type="term" value="F:structural molecule activity"/>
    <property type="evidence" value="ECO:0007669"/>
    <property type="project" value="InterPro"/>
</dbReference>
<dbReference type="GO" id="GO:0000139">
    <property type="term" value="C:Golgi membrane"/>
    <property type="evidence" value="ECO:0007669"/>
    <property type="project" value="UniProtKB-SubCell"/>
</dbReference>
<organism evidence="14 15">
    <name type="scientific">Toxoplasma gondii GAB2-2007-GAL-DOM2</name>
    <dbReference type="NCBI Taxonomy" id="1130820"/>
    <lineage>
        <taxon>Eukaryota</taxon>
        <taxon>Sar</taxon>
        <taxon>Alveolata</taxon>
        <taxon>Apicomplexa</taxon>
        <taxon>Conoidasida</taxon>
        <taxon>Coccidia</taxon>
        <taxon>Eucoccidiorida</taxon>
        <taxon>Eimeriorina</taxon>
        <taxon>Sarcocystidae</taxon>
        <taxon>Toxoplasma</taxon>
    </lineage>
</organism>
<dbReference type="OrthoDB" id="397089at2759"/>